<feature type="compositionally biased region" description="Low complexity" evidence="1">
    <location>
        <begin position="25"/>
        <end position="62"/>
    </location>
</feature>
<feature type="signal peptide" evidence="2">
    <location>
        <begin position="1"/>
        <end position="19"/>
    </location>
</feature>
<evidence type="ECO:0000256" key="1">
    <source>
        <dbReference type="SAM" id="MobiDB-lite"/>
    </source>
</evidence>
<comment type="caution">
    <text evidence="3">The sequence shown here is derived from an EMBL/GenBank/DDBJ whole genome shotgun (WGS) entry which is preliminary data.</text>
</comment>
<evidence type="ECO:0000313" key="4">
    <source>
        <dbReference type="Proteomes" id="UP000712570"/>
    </source>
</evidence>
<feature type="region of interest" description="Disordered" evidence="1">
    <location>
        <begin position="21"/>
        <end position="67"/>
    </location>
</feature>
<dbReference type="RefSeq" id="WP_166825856.1">
    <property type="nucleotide sequence ID" value="NZ_JAAOLX010000005.1"/>
</dbReference>
<evidence type="ECO:0008006" key="5">
    <source>
        <dbReference type="Google" id="ProtNLM"/>
    </source>
</evidence>
<gene>
    <name evidence="3" type="ORF">HA050_11125</name>
</gene>
<dbReference type="Proteomes" id="UP000712570">
    <property type="component" value="Unassembled WGS sequence"/>
</dbReference>
<protein>
    <recommendedName>
        <fullName evidence="5">Lipoprotein</fullName>
    </recommendedName>
</protein>
<dbReference type="PROSITE" id="PS51257">
    <property type="entry name" value="PROKAR_LIPOPROTEIN"/>
    <property type="match status" value="1"/>
</dbReference>
<dbReference type="EMBL" id="JAAOLX010000005">
    <property type="protein sequence ID" value="NHQ86668.1"/>
    <property type="molecule type" value="Genomic_DNA"/>
</dbReference>
<feature type="chain" id="PRO_5046483147" description="Lipoprotein" evidence="2">
    <location>
        <begin position="20"/>
        <end position="178"/>
    </location>
</feature>
<reference evidence="3 4" key="1">
    <citation type="submission" date="2020-03" db="EMBL/GenBank/DDBJ databases">
        <title>Draft genome sequence of environmentally isolated violet-colored cultures.</title>
        <authorList>
            <person name="Wilson H.S."/>
        </authorList>
    </citation>
    <scope>NUCLEOTIDE SEQUENCE [LARGE SCALE GENOMIC DNA]</scope>
    <source>
        <strain evidence="3 4">HSC-16F04</strain>
    </source>
</reference>
<keyword evidence="2" id="KW-0732">Signal</keyword>
<evidence type="ECO:0000313" key="3">
    <source>
        <dbReference type="EMBL" id="NHQ86668.1"/>
    </source>
</evidence>
<proteinExistence type="predicted"/>
<keyword evidence="4" id="KW-1185">Reference proteome</keyword>
<organism evidence="3 4">
    <name type="scientific">Iodobacter violaceini</name>
    <dbReference type="NCBI Taxonomy" id="3044271"/>
    <lineage>
        <taxon>Bacteria</taxon>
        <taxon>Pseudomonadati</taxon>
        <taxon>Pseudomonadota</taxon>
        <taxon>Betaproteobacteria</taxon>
        <taxon>Neisseriales</taxon>
        <taxon>Chitinibacteraceae</taxon>
        <taxon>Iodobacter</taxon>
    </lineage>
</organism>
<accession>A0ABX0KVF2</accession>
<name>A0ABX0KVF2_9NEIS</name>
<evidence type="ECO:0000256" key="2">
    <source>
        <dbReference type="SAM" id="SignalP"/>
    </source>
</evidence>
<sequence>MKKAILSCLLTSFALVACGGGGGDSTTSTSTTTGTTGTTTPPVVPTTTPVVPVQPTTPVDTGSRPIAAEQPPVIGGFTLSALNADMKGNNLKTVYALKDGGSLNIIGSGNSAKIVDGSKVALIDISGDTNTVVIGKGVIVNDFKMIGASNTIWLPSDSSVVVPAAVLVSNTVKYYVAQ</sequence>